<reference evidence="2 3" key="1">
    <citation type="submission" date="2022-03" db="EMBL/GenBank/DDBJ databases">
        <authorList>
            <person name="Macdonald S."/>
            <person name="Ahmed S."/>
            <person name="Newling K."/>
        </authorList>
    </citation>
    <scope>NUCLEOTIDE SEQUENCE [LARGE SCALE GENOMIC DNA]</scope>
</reference>
<evidence type="ECO:0000256" key="1">
    <source>
        <dbReference type="SAM" id="Phobius"/>
    </source>
</evidence>
<dbReference type="Proteomes" id="UP001642260">
    <property type="component" value="Unassembled WGS sequence"/>
</dbReference>
<dbReference type="PANTHER" id="PTHR28026:SF11">
    <property type="entry name" value="(RAPE) HYPOTHETICAL PROTEIN"/>
    <property type="match status" value="1"/>
</dbReference>
<gene>
    <name evidence="2" type="ORF">ERUC_LOCUS4455</name>
</gene>
<proteinExistence type="predicted"/>
<keyword evidence="1" id="KW-0812">Transmembrane</keyword>
<name>A0ABC8IYK6_ERUVS</name>
<dbReference type="PANTHER" id="PTHR28026">
    <property type="entry name" value="DUF962 DOMAIN PROTEIN (AFU_ORTHOLOGUE AFUA_8G05310)"/>
    <property type="match status" value="1"/>
</dbReference>
<keyword evidence="1" id="KW-0472">Membrane</keyword>
<dbReference type="InterPro" id="IPR009305">
    <property type="entry name" value="Mpo1-like"/>
</dbReference>
<sequence>MRLSAPKGDDEEKDESLENKEVIEKTLTLVGVLRLDVGFVVTVAYALFYICLDKKSGFLAALMCFACWVGSSVLADRLGPSLSVKEIVVLCMARVTRINSEKGWSDPTLLAVNVAVNSGALIVVLRVYRVELSIADNTAEGVFMCFDGVMTKLHRIEAHEAGQVLGNNGVNADYSPVPLFISEMKGKIYAFHVRLPADRALSLLSAINFQLYQGKGTSSATSMPAFHSLIQQPGLGASGVDRGFISGPALIGDVLINFADPDADIGKDKRMSLD</sequence>
<evidence type="ECO:0000313" key="3">
    <source>
        <dbReference type="Proteomes" id="UP001642260"/>
    </source>
</evidence>
<dbReference type="EMBL" id="CAKOAT010064044">
    <property type="protein sequence ID" value="CAH8306328.1"/>
    <property type="molecule type" value="Genomic_DNA"/>
</dbReference>
<protein>
    <submittedName>
        <fullName evidence="2">Uncharacterized protein</fullName>
    </submittedName>
</protein>
<feature type="transmembrane region" description="Helical" evidence="1">
    <location>
        <begin position="27"/>
        <end position="50"/>
    </location>
</feature>
<dbReference type="Gene3D" id="2.40.50.140">
    <property type="entry name" value="Nucleic acid-binding proteins"/>
    <property type="match status" value="1"/>
</dbReference>
<keyword evidence="3" id="KW-1185">Reference proteome</keyword>
<dbReference type="InterPro" id="IPR012340">
    <property type="entry name" value="NA-bd_OB-fold"/>
</dbReference>
<evidence type="ECO:0000313" key="2">
    <source>
        <dbReference type="EMBL" id="CAH8306328.1"/>
    </source>
</evidence>
<dbReference type="AlphaFoldDB" id="A0ABC8IYK6"/>
<feature type="transmembrane region" description="Helical" evidence="1">
    <location>
        <begin position="57"/>
        <end position="75"/>
    </location>
</feature>
<comment type="caution">
    <text evidence="2">The sequence shown here is derived from an EMBL/GenBank/DDBJ whole genome shotgun (WGS) entry which is preliminary data.</text>
</comment>
<accession>A0ABC8IYK6</accession>
<organism evidence="2 3">
    <name type="scientific">Eruca vesicaria subsp. sativa</name>
    <name type="common">Garden rocket</name>
    <name type="synonym">Eruca sativa</name>
    <dbReference type="NCBI Taxonomy" id="29727"/>
    <lineage>
        <taxon>Eukaryota</taxon>
        <taxon>Viridiplantae</taxon>
        <taxon>Streptophyta</taxon>
        <taxon>Embryophyta</taxon>
        <taxon>Tracheophyta</taxon>
        <taxon>Spermatophyta</taxon>
        <taxon>Magnoliopsida</taxon>
        <taxon>eudicotyledons</taxon>
        <taxon>Gunneridae</taxon>
        <taxon>Pentapetalae</taxon>
        <taxon>rosids</taxon>
        <taxon>malvids</taxon>
        <taxon>Brassicales</taxon>
        <taxon>Brassicaceae</taxon>
        <taxon>Brassiceae</taxon>
        <taxon>Eruca</taxon>
    </lineage>
</organism>
<keyword evidence="1" id="KW-1133">Transmembrane helix</keyword>